<dbReference type="AlphaFoldDB" id="A0A4S2LJK9"/>
<evidence type="ECO:0000256" key="8">
    <source>
        <dbReference type="ARBA" id="ARBA00023128"/>
    </source>
</evidence>
<dbReference type="EMBL" id="SJOL01008084">
    <property type="protein sequence ID" value="TGZ61149.1"/>
    <property type="molecule type" value="Genomic_DNA"/>
</dbReference>
<evidence type="ECO:0000256" key="5">
    <source>
        <dbReference type="ARBA" id="ARBA00022781"/>
    </source>
</evidence>
<proteinExistence type="inferred from homology"/>
<evidence type="ECO:0000256" key="9">
    <source>
        <dbReference type="ARBA" id="ARBA00023136"/>
    </source>
</evidence>
<comment type="caution">
    <text evidence="11">The sequence shown here is derived from an EMBL/GenBank/DDBJ whole genome shotgun (WGS) entry which is preliminary data.</text>
</comment>
<dbReference type="PIRSF" id="PIRSF005514">
    <property type="entry name" value="ATPase_F0_D_mt"/>
    <property type="match status" value="1"/>
</dbReference>
<evidence type="ECO:0000313" key="11">
    <source>
        <dbReference type="EMBL" id="TGZ61149.1"/>
    </source>
</evidence>
<evidence type="ECO:0000256" key="7">
    <source>
        <dbReference type="ARBA" id="ARBA00023065"/>
    </source>
</evidence>
<dbReference type="SUPFAM" id="SSF161065">
    <property type="entry name" value="ATP synthase D chain-like"/>
    <property type="match status" value="1"/>
</dbReference>
<keyword evidence="8 10" id="KW-0496">Mitochondrion</keyword>
<keyword evidence="7 10" id="KW-0406">Ion transport</keyword>
<evidence type="ECO:0000256" key="3">
    <source>
        <dbReference type="ARBA" id="ARBA00022448"/>
    </source>
</evidence>
<keyword evidence="5 10" id="KW-0375">Hydrogen ion transport</keyword>
<keyword evidence="6 10" id="KW-0999">Mitochondrion inner membrane</keyword>
<dbReference type="InterPro" id="IPR008689">
    <property type="entry name" value="ATP_synth_F0_dsu_mt"/>
</dbReference>
<evidence type="ECO:0000256" key="10">
    <source>
        <dbReference type="PIRNR" id="PIRNR005514"/>
    </source>
</evidence>
<dbReference type="GO" id="GO:0045259">
    <property type="term" value="C:proton-transporting ATP synthase complex"/>
    <property type="evidence" value="ECO:0007669"/>
    <property type="project" value="UniProtKB-KW"/>
</dbReference>
<comment type="function">
    <text evidence="10">Mitochondrial membrane ATP synthase (F(1)F(0) ATP synthase or Complex V) produces ATP from ADP in the presence of a proton gradient across the membrane which is generated by electron transport complexes of the respiratory chain. F-type ATPases consist of two structural domains, F(1) - containing the extramembraneous catalytic core, and F(0) - containing the membrane proton channel, linked together by a central stalk and a peripheral stalk. During catalysis, ATP synthesis in the catalytic domain of F(1) is coupled via a rotary mechanism of the central stalk subunits to proton translocation.</text>
</comment>
<dbReference type="Gene3D" id="6.10.280.70">
    <property type="match status" value="1"/>
</dbReference>
<comment type="subcellular location">
    <subcellularLocation>
        <location evidence="1 10">Mitochondrion inner membrane</location>
    </subcellularLocation>
</comment>
<dbReference type="PANTHER" id="PTHR12700">
    <property type="entry name" value="ATP SYNTHASE SUBUNIT D, MITOCHONDRIAL"/>
    <property type="match status" value="1"/>
</dbReference>
<dbReference type="InterPro" id="IPR036228">
    <property type="entry name" value="ATP_synth_F0_dsu_sf_mt"/>
</dbReference>
<organism evidence="11 12">
    <name type="scientific">Opisthorchis felineus</name>
    <dbReference type="NCBI Taxonomy" id="147828"/>
    <lineage>
        <taxon>Eukaryota</taxon>
        <taxon>Metazoa</taxon>
        <taxon>Spiralia</taxon>
        <taxon>Lophotrochozoa</taxon>
        <taxon>Platyhelminthes</taxon>
        <taxon>Trematoda</taxon>
        <taxon>Digenea</taxon>
        <taxon>Opisthorchiida</taxon>
        <taxon>Opisthorchiata</taxon>
        <taxon>Opisthorchiidae</taxon>
        <taxon>Opisthorchis</taxon>
    </lineage>
</organism>
<comment type="similarity">
    <text evidence="2 10">Belongs to the ATPase d subunit family.</text>
</comment>
<evidence type="ECO:0000256" key="4">
    <source>
        <dbReference type="ARBA" id="ARBA00022547"/>
    </source>
</evidence>
<keyword evidence="3 10" id="KW-0813">Transport</keyword>
<dbReference type="GO" id="GO:0015986">
    <property type="term" value="P:proton motive force-driven ATP synthesis"/>
    <property type="evidence" value="ECO:0007669"/>
    <property type="project" value="UniProtKB-UniRule"/>
</dbReference>
<gene>
    <name evidence="11" type="ORF">CRM22_008135</name>
</gene>
<dbReference type="Pfam" id="PF05873">
    <property type="entry name" value="Mt_ATP-synt_D"/>
    <property type="match status" value="1"/>
</dbReference>
<dbReference type="OrthoDB" id="35799at2759"/>
<dbReference type="STRING" id="147828.A0A4S2LJK9"/>
<reference evidence="11 12" key="1">
    <citation type="journal article" date="2019" name="BMC Genomics">
        <title>New insights from Opisthorchis felineus genome: update on genomics of the epidemiologically important liver flukes.</title>
        <authorList>
            <person name="Ershov N.I."/>
            <person name="Mordvinov V.A."/>
            <person name="Prokhortchouk E.B."/>
            <person name="Pakharukova M.Y."/>
            <person name="Gunbin K.V."/>
            <person name="Ustyantsev K."/>
            <person name="Genaev M.A."/>
            <person name="Blinov A.G."/>
            <person name="Mazur A."/>
            <person name="Boulygina E."/>
            <person name="Tsygankova S."/>
            <person name="Khrameeva E."/>
            <person name="Chekanov N."/>
            <person name="Fan G."/>
            <person name="Xiao A."/>
            <person name="Zhang H."/>
            <person name="Xu X."/>
            <person name="Yang H."/>
            <person name="Solovyev V."/>
            <person name="Lee S.M."/>
            <person name="Liu X."/>
            <person name="Afonnikov D.A."/>
            <person name="Skryabin K.G."/>
        </authorList>
    </citation>
    <scope>NUCLEOTIDE SEQUENCE [LARGE SCALE GENOMIC DNA]</scope>
    <source>
        <strain evidence="11">AK-0245</strain>
        <tissue evidence="11">Whole organism</tissue>
    </source>
</reference>
<evidence type="ECO:0000256" key="6">
    <source>
        <dbReference type="ARBA" id="ARBA00022792"/>
    </source>
</evidence>
<evidence type="ECO:0000256" key="2">
    <source>
        <dbReference type="ARBA" id="ARBA00006842"/>
    </source>
</evidence>
<keyword evidence="4" id="KW-0138">CF(0)</keyword>
<protein>
    <recommendedName>
        <fullName evidence="10">ATP synthase subunit d, mitochondrial</fullName>
    </recommendedName>
</protein>
<evidence type="ECO:0000256" key="1">
    <source>
        <dbReference type="ARBA" id="ARBA00004273"/>
    </source>
</evidence>
<keyword evidence="12" id="KW-1185">Reference proteome</keyword>
<dbReference type="GO" id="GO:0015078">
    <property type="term" value="F:proton transmembrane transporter activity"/>
    <property type="evidence" value="ECO:0007669"/>
    <property type="project" value="InterPro"/>
</dbReference>
<evidence type="ECO:0000313" key="12">
    <source>
        <dbReference type="Proteomes" id="UP000308267"/>
    </source>
</evidence>
<sequence length="176" mass="20264">MAAKRISRSAINWVELHNQCPKHQLDQFRDFKTRTDGLVSKISGLPESLPQINWDAYAHTVPVPGLVDKFRKEYENFQVEYPKDSANVLDKVKAQGQQMMENAKRHIAVCEKMKTSANKMKNTVDNLPKIDELIPELTIAYFPLTNLDPFRTGERKPEEEKTVLKNVAPKAHWDFS</sequence>
<name>A0A4S2LJK9_OPIFE</name>
<accession>A0A4S2LJK9</accession>
<keyword evidence="9 10" id="KW-0472">Membrane</keyword>
<dbReference type="Proteomes" id="UP000308267">
    <property type="component" value="Unassembled WGS sequence"/>
</dbReference>
<dbReference type="GO" id="GO:0005743">
    <property type="term" value="C:mitochondrial inner membrane"/>
    <property type="evidence" value="ECO:0007669"/>
    <property type="project" value="UniProtKB-SubCell"/>
</dbReference>